<feature type="compositionally biased region" description="Acidic residues" evidence="1">
    <location>
        <begin position="278"/>
        <end position="294"/>
    </location>
</feature>
<evidence type="ECO:0000256" key="1">
    <source>
        <dbReference type="SAM" id="MobiDB-lite"/>
    </source>
</evidence>
<dbReference type="Proteomes" id="UP001552299">
    <property type="component" value="Unassembled WGS sequence"/>
</dbReference>
<evidence type="ECO:0000313" key="4">
    <source>
        <dbReference type="Proteomes" id="UP001552299"/>
    </source>
</evidence>
<evidence type="ECO:0000256" key="2">
    <source>
        <dbReference type="SAM" id="Phobius"/>
    </source>
</evidence>
<accession>A0ABD0VJT2</accession>
<keyword evidence="4" id="KW-1185">Reference proteome</keyword>
<protein>
    <submittedName>
        <fullName evidence="3">Uncharacterized protein</fullName>
    </submittedName>
</protein>
<dbReference type="AlphaFoldDB" id="A0ABD0VJT2"/>
<feature type="region of interest" description="Disordered" evidence="1">
    <location>
        <begin position="278"/>
        <end position="306"/>
    </location>
</feature>
<keyword evidence="2" id="KW-0812">Transmembrane</keyword>
<sequence length="306" mass="33732">MWLFLCFRVAVCLLLGCCLLASPVLFTVSVRWAAASWSLPCPVSLAVSAGLLPVGLFCALYMEDMFSSLIDLTVADLRDPCTAFLVEGPSVTSNETSASIVLHGFDLDFSRSISENVWLTSNQMESDAKDLACSQFFSNNKSLSFSSLRENADVIWITMLSNRSRNVSKSVAPVAEYFPEAASCVFANFKLDVLCYSSKECPIASVISKLVVPGLIDQLLTMKNVISPSLSARHSQDNEATTQVYKRKKQSEIGASKKFKGDKGKNIIDEEEFEDDFDINYEDSSEDNQSDDEPALGLNPKGMFYF</sequence>
<dbReference type="EMBL" id="JANQDX010000004">
    <property type="protein sequence ID" value="KAL0925404.1"/>
    <property type="molecule type" value="Genomic_DNA"/>
</dbReference>
<comment type="caution">
    <text evidence="3">The sequence shown here is derived from an EMBL/GenBank/DDBJ whole genome shotgun (WGS) entry which is preliminary data.</text>
</comment>
<feature type="transmembrane region" description="Helical" evidence="2">
    <location>
        <begin position="43"/>
        <end position="62"/>
    </location>
</feature>
<name>A0ABD0VJT2_DENTH</name>
<gene>
    <name evidence="3" type="ORF">M5K25_003729</name>
</gene>
<evidence type="ECO:0000313" key="3">
    <source>
        <dbReference type="EMBL" id="KAL0925404.1"/>
    </source>
</evidence>
<proteinExistence type="predicted"/>
<reference evidence="3 4" key="1">
    <citation type="journal article" date="2024" name="Plant Biotechnol. J.">
        <title>Dendrobium thyrsiflorum genome and its molecular insights into genes involved in important horticultural traits.</title>
        <authorList>
            <person name="Chen B."/>
            <person name="Wang J.Y."/>
            <person name="Zheng P.J."/>
            <person name="Li K.L."/>
            <person name="Liang Y.M."/>
            <person name="Chen X.F."/>
            <person name="Zhang C."/>
            <person name="Zhao X."/>
            <person name="He X."/>
            <person name="Zhang G.Q."/>
            <person name="Liu Z.J."/>
            <person name="Xu Q."/>
        </authorList>
    </citation>
    <scope>NUCLEOTIDE SEQUENCE [LARGE SCALE GENOMIC DNA]</scope>
    <source>
        <strain evidence="3">GZMU011</strain>
    </source>
</reference>
<organism evidence="3 4">
    <name type="scientific">Dendrobium thyrsiflorum</name>
    <name type="common">Pinecone-like raceme dendrobium</name>
    <name type="synonym">Orchid</name>
    <dbReference type="NCBI Taxonomy" id="117978"/>
    <lineage>
        <taxon>Eukaryota</taxon>
        <taxon>Viridiplantae</taxon>
        <taxon>Streptophyta</taxon>
        <taxon>Embryophyta</taxon>
        <taxon>Tracheophyta</taxon>
        <taxon>Spermatophyta</taxon>
        <taxon>Magnoliopsida</taxon>
        <taxon>Liliopsida</taxon>
        <taxon>Asparagales</taxon>
        <taxon>Orchidaceae</taxon>
        <taxon>Epidendroideae</taxon>
        <taxon>Malaxideae</taxon>
        <taxon>Dendrobiinae</taxon>
        <taxon>Dendrobium</taxon>
    </lineage>
</organism>
<keyword evidence="2" id="KW-1133">Transmembrane helix</keyword>
<keyword evidence="2" id="KW-0472">Membrane</keyword>